<evidence type="ECO:0000256" key="2">
    <source>
        <dbReference type="ARBA" id="ARBA00023125"/>
    </source>
</evidence>
<sequence length="269" mass="29077">MNEHVSHTAPEADRRFATTLARGLAVLRAFRASDDGLGNGEIAERTGLPKSTVSRLSWTLHQLGYLTHSGRADRYRPGPALLALGSVASASISFVDLAGPIMQRTADETGTLSLLLVRDQAKLLIVKTWRPRGVSSLWLEAGHRVPVMGSSSGRALLAAQSEEAYHRTVLLTGADPAAAAETRREAWSQLMGRGFVIHDPAAYFAPSIHAVARPFQSRDLSEPVIFTCGAMPEDLSLERMRDEVGPKLNAAVQELERIMGQGGGTIFRD</sequence>
<keyword evidence="3" id="KW-0804">Transcription</keyword>
<dbReference type="SUPFAM" id="SSF55781">
    <property type="entry name" value="GAF domain-like"/>
    <property type="match status" value="1"/>
</dbReference>
<evidence type="ECO:0000256" key="3">
    <source>
        <dbReference type="ARBA" id="ARBA00023163"/>
    </source>
</evidence>
<dbReference type="PROSITE" id="PS51078">
    <property type="entry name" value="ICLR_ED"/>
    <property type="match status" value="1"/>
</dbReference>
<dbReference type="InterPro" id="IPR036390">
    <property type="entry name" value="WH_DNA-bd_sf"/>
</dbReference>
<dbReference type="STRING" id="321339.SAMN05444340_108123"/>
<dbReference type="Pfam" id="PF01614">
    <property type="entry name" value="IclR_C"/>
    <property type="match status" value="1"/>
</dbReference>
<dbReference type="GO" id="GO:0003677">
    <property type="term" value="F:DNA binding"/>
    <property type="evidence" value="ECO:0007669"/>
    <property type="project" value="UniProtKB-KW"/>
</dbReference>
<accession>A0A1H3K3C1</accession>
<protein>
    <submittedName>
        <fullName evidence="6">DNA-binding transcriptional regulator, IclR family</fullName>
    </submittedName>
</protein>
<dbReference type="Pfam" id="PF09339">
    <property type="entry name" value="HTH_IclR"/>
    <property type="match status" value="1"/>
</dbReference>
<dbReference type="PANTHER" id="PTHR30136">
    <property type="entry name" value="HELIX-TURN-HELIX TRANSCRIPTIONAL REGULATOR, ICLR FAMILY"/>
    <property type="match status" value="1"/>
</dbReference>
<evidence type="ECO:0000313" key="7">
    <source>
        <dbReference type="Proteomes" id="UP000199286"/>
    </source>
</evidence>
<dbReference type="RefSeq" id="WP_089883506.1">
    <property type="nucleotide sequence ID" value="NZ_FNPF01000008.1"/>
</dbReference>
<dbReference type="InterPro" id="IPR036388">
    <property type="entry name" value="WH-like_DNA-bd_sf"/>
</dbReference>
<dbReference type="InterPro" id="IPR014757">
    <property type="entry name" value="Tscrpt_reg_IclR_C"/>
</dbReference>
<reference evidence="6 7" key="1">
    <citation type="submission" date="2016-10" db="EMBL/GenBank/DDBJ databases">
        <authorList>
            <person name="de Groot N.N."/>
        </authorList>
    </citation>
    <scope>NUCLEOTIDE SEQUENCE [LARGE SCALE GENOMIC DNA]</scope>
    <source>
        <strain evidence="6 7">DSM 26880</strain>
    </source>
</reference>
<gene>
    <name evidence="6" type="ORF">SAMN05444340_108123</name>
</gene>
<keyword evidence="2 6" id="KW-0238">DNA-binding</keyword>
<dbReference type="PROSITE" id="PS51077">
    <property type="entry name" value="HTH_ICLR"/>
    <property type="match status" value="1"/>
</dbReference>
<name>A0A1H3K3C1_9RHOB</name>
<dbReference type="OrthoDB" id="9807558at2"/>
<dbReference type="PANTHER" id="PTHR30136:SF33">
    <property type="entry name" value="TRANSCRIPTIONAL REGULATORY PROTEIN"/>
    <property type="match status" value="1"/>
</dbReference>
<dbReference type="GO" id="GO:0003700">
    <property type="term" value="F:DNA-binding transcription factor activity"/>
    <property type="evidence" value="ECO:0007669"/>
    <property type="project" value="TreeGrafter"/>
</dbReference>
<dbReference type="Gene3D" id="3.30.450.40">
    <property type="match status" value="1"/>
</dbReference>
<evidence type="ECO:0000256" key="1">
    <source>
        <dbReference type="ARBA" id="ARBA00023015"/>
    </source>
</evidence>
<feature type="domain" description="IclR-ED" evidence="5">
    <location>
        <begin position="80"/>
        <end position="261"/>
    </location>
</feature>
<dbReference type="AlphaFoldDB" id="A0A1H3K3C1"/>
<keyword evidence="1" id="KW-0805">Transcription regulation</keyword>
<feature type="domain" description="HTH iclR-type" evidence="4">
    <location>
        <begin position="17"/>
        <end position="79"/>
    </location>
</feature>
<proteinExistence type="predicted"/>
<dbReference type="InterPro" id="IPR050707">
    <property type="entry name" value="HTH_MetabolicPath_Reg"/>
</dbReference>
<dbReference type="GO" id="GO:0045892">
    <property type="term" value="P:negative regulation of DNA-templated transcription"/>
    <property type="evidence" value="ECO:0007669"/>
    <property type="project" value="TreeGrafter"/>
</dbReference>
<organism evidence="6 7">
    <name type="scientific">Citreimonas salinaria</name>
    <dbReference type="NCBI Taxonomy" id="321339"/>
    <lineage>
        <taxon>Bacteria</taxon>
        <taxon>Pseudomonadati</taxon>
        <taxon>Pseudomonadota</taxon>
        <taxon>Alphaproteobacteria</taxon>
        <taxon>Rhodobacterales</taxon>
        <taxon>Roseobacteraceae</taxon>
        <taxon>Citreimonas</taxon>
    </lineage>
</organism>
<dbReference type="SMART" id="SM00346">
    <property type="entry name" value="HTH_ICLR"/>
    <property type="match status" value="1"/>
</dbReference>
<dbReference type="InterPro" id="IPR005471">
    <property type="entry name" value="Tscrpt_reg_IclR_N"/>
</dbReference>
<keyword evidence="7" id="KW-1185">Reference proteome</keyword>
<dbReference type="SUPFAM" id="SSF46785">
    <property type="entry name" value="Winged helix' DNA-binding domain"/>
    <property type="match status" value="1"/>
</dbReference>
<dbReference type="EMBL" id="FNPF01000008">
    <property type="protein sequence ID" value="SDY46245.1"/>
    <property type="molecule type" value="Genomic_DNA"/>
</dbReference>
<evidence type="ECO:0000313" key="6">
    <source>
        <dbReference type="EMBL" id="SDY46245.1"/>
    </source>
</evidence>
<dbReference type="InterPro" id="IPR029016">
    <property type="entry name" value="GAF-like_dom_sf"/>
</dbReference>
<dbReference type="Proteomes" id="UP000199286">
    <property type="component" value="Unassembled WGS sequence"/>
</dbReference>
<dbReference type="Gene3D" id="1.10.10.10">
    <property type="entry name" value="Winged helix-like DNA-binding domain superfamily/Winged helix DNA-binding domain"/>
    <property type="match status" value="1"/>
</dbReference>
<evidence type="ECO:0000259" key="4">
    <source>
        <dbReference type="PROSITE" id="PS51077"/>
    </source>
</evidence>
<evidence type="ECO:0000259" key="5">
    <source>
        <dbReference type="PROSITE" id="PS51078"/>
    </source>
</evidence>